<accession>A0A8B2NPI9</accession>
<evidence type="ECO:0000256" key="7">
    <source>
        <dbReference type="ARBA" id="ARBA00023136"/>
    </source>
</evidence>
<keyword evidence="4" id="KW-1003">Cell membrane</keyword>
<dbReference type="GO" id="GO:0005886">
    <property type="term" value="C:plasma membrane"/>
    <property type="evidence" value="ECO:0007669"/>
    <property type="project" value="UniProtKB-SubCell"/>
</dbReference>
<feature type="transmembrane region" description="Helical" evidence="8">
    <location>
        <begin position="20"/>
        <end position="42"/>
    </location>
</feature>
<evidence type="ECO:0000259" key="9">
    <source>
        <dbReference type="PROSITE" id="PS50928"/>
    </source>
</evidence>
<feature type="transmembrane region" description="Helical" evidence="8">
    <location>
        <begin position="222"/>
        <end position="244"/>
    </location>
</feature>
<evidence type="ECO:0000256" key="5">
    <source>
        <dbReference type="ARBA" id="ARBA00022692"/>
    </source>
</evidence>
<feature type="transmembrane region" description="Helical" evidence="8">
    <location>
        <begin position="108"/>
        <end position="132"/>
    </location>
</feature>
<dbReference type="InterPro" id="IPR035906">
    <property type="entry name" value="MetI-like_sf"/>
</dbReference>
<dbReference type="Proteomes" id="UP000249590">
    <property type="component" value="Unassembled WGS sequence"/>
</dbReference>
<dbReference type="PANTHER" id="PTHR42929:SF5">
    <property type="entry name" value="ABC TRANSPORTER PERMEASE PROTEIN"/>
    <property type="match status" value="1"/>
</dbReference>
<comment type="subcellular location">
    <subcellularLocation>
        <location evidence="1 8">Cell membrane</location>
        <topology evidence="1 8">Multi-pass membrane protein</topology>
    </subcellularLocation>
</comment>
<gene>
    <name evidence="10" type="ORF">DLJ53_10390</name>
</gene>
<comment type="similarity">
    <text evidence="2">Belongs to the binding-protein-dependent transport system permease family. CysTW subfamily.</text>
</comment>
<evidence type="ECO:0000256" key="2">
    <source>
        <dbReference type="ARBA" id="ARBA00007069"/>
    </source>
</evidence>
<keyword evidence="6 8" id="KW-1133">Transmembrane helix</keyword>
<keyword evidence="11" id="KW-1185">Reference proteome</keyword>
<dbReference type="Pfam" id="PF00528">
    <property type="entry name" value="BPD_transp_1"/>
    <property type="match status" value="1"/>
</dbReference>
<sequence>MTVSRFAVSPRRIRRPDAYWLLVAPALVLIAAFYLLPLLGILQLSVREFDGEGEASVLGNYALLFSDAGIQRMLWRTVRVCAITTVLTVGFGYVLAYAMVTVGTRQRAVLLSAVLLTFWLSVLIRAFAWTILLGTGGPAETVVNALVRPFVALGAVDAPVRLIRTEAGVVIGMVHAMLPYAVLPLFANMRGIDRGLVLAARGLGATRWGAFRRVWMPLSMPGVIAALILIFVFSLGFYVTPALLGGGKVVMVAEYVRISLEQTLRWGLAAMLASTMLIATLALALLMGRVVDVRTMAGAK</sequence>
<keyword evidence="7 8" id="KW-0472">Membrane</keyword>
<keyword evidence="3 8" id="KW-0813">Transport</keyword>
<feature type="transmembrane region" description="Helical" evidence="8">
    <location>
        <begin position="264"/>
        <end position="286"/>
    </location>
</feature>
<evidence type="ECO:0000256" key="4">
    <source>
        <dbReference type="ARBA" id="ARBA00022475"/>
    </source>
</evidence>
<dbReference type="CDD" id="cd06261">
    <property type="entry name" value="TM_PBP2"/>
    <property type="match status" value="1"/>
</dbReference>
<evidence type="ECO:0000313" key="11">
    <source>
        <dbReference type="Proteomes" id="UP000249590"/>
    </source>
</evidence>
<proteinExistence type="inferred from homology"/>
<evidence type="ECO:0000256" key="6">
    <source>
        <dbReference type="ARBA" id="ARBA00022989"/>
    </source>
</evidence>
<dbReference type="RefSeq" id="WP_111344946.1">
    <property type="nucleotide sequence ID" value="NZ_QHHQ01000002.1"/>
</dbReference>
<dbReference type="AlphaFoldDB" id="A0A8B2NPI9"/>
<feature type="transmembrane region" description="Helical" evidence="8">
    <location>
        <begin position="73"/>
        <end position="96"/>
    </location>
</feature>
<dbReference type="EMBL" id="QHHQ01000002">
    <property type="protein sequence ID" value="RAI01805.1"/>
    <property type="molecule type" value="Genomic_DNA"/>
</dbReference>
<dbReference type="PROSITE" id="PS50928">
    <property type="entry name" value="ABC_TM1"/>
    <property type="match status" value="1"/>
</dbReference>
<dbReference type="OrthoDB" id="9807047at2"/>
<evidence type="ECO:0000256" key="1">
    <source>
        <dbReference type="ARBA" id="ARBA00004651"/>
    </source>
</evidence>
<dbReference type="InterPro" id="IPR000515">
    <property type="entry name" value="MetI-like"/>
</dbReference>
<feature type="domain" description="ABC transmembrane type-1" evidence="9">
    <location>
        <begin position="74"/>
        <end position="287"/>
    </location>
</feature>
<name>A0A8B2NPI9_9HYPH</name>
<dbReference type="Gene3D" id="1.10.3720.10">
    <property type="entry name" value="MetI-like"/>
    <property type="match status" value="1"/>
</dbReference>
<evidence type="ECO:0000313" key="10">
    <source>
        <dbReference type="EMBL" id="RAI01805.1"/>
    </source>
</evidence>
<dbReference type="SUPFAM" id="SSF161098">
    <property type="entry name" value="MetI-like"/>
    <property type="match status" value="1"/>
</dbReference>
<dbReference type="PANTHER" id="PTHR42929">
    <property type="entry name" value="INNER MEMBRANE ABC TRANSPORTER PERMEASE PROTEIN YDCU-RELATED-RELATED"/>
    <property type="match status" value="1"/>
</dbReference>
<reference evidence="10 11" key="1">
    <citation type="submission" date="2018-05" db="EMBL/GenBank/DDBJ databases">
        <title>Acuticoccus sediminis sp. nov., isolated from deep-sea sediment of Indian Ocean.</title>
        <authorList>
            <person name="Liu X."/>
            <person name="Lai Q."/>
            <person name="Du Y."/>
            <person name="Sun F."/>
            <person name="Zhang X."/>
            <person name="Wang S."/>
            <person name="Shao Z."/>
        </authorList>
    </citation>
    <scope>NUCLEOTIDE SEQUENCE [LARGE SCALE GENOMIC DNA]</scope>
    <source>
        <strain evidence="10 11">PTG4-2</strain>
    </source>
</reference>
<dbReference type="GO" id="GO:0055085">
    <property type="term" value="P:transmembrane transport"/>
    <property type="evidence" value="ECO:0007669"/>
    <property type="project" value="InterPro"/>
</dbReference>
<evidence type="ECO:0000256" key="8">
    <source>
        <dbReference type="RuleBase" id="RU363032"/>
    </source>
</evidence>
<organism evidence="10 11">
    <name type="scientific">Acuticoccus sediminis</name>
    <dbReference type="NCBI Taxonomy" id="2184697"/>
    <lineage>
        <taxon>Bacteria</taxon>
        <taxon>Pseudomonadati</taxon>
        <taxon>Pseudomonadota</taxon>
        <taxon>Alphaproteobacteria</taxon>
        <taxon>Hyphomicrobiales</taxon>
        <taxon>Amorphaceae</taxon>
        <taxon>Acuticoccus</taxon>
    </lineage>
</organism>
<comment type="caution">
    <text evidence="10">The sequence shown here is derived from an EMBL/GenBank/DDBJ whole genome shotgun (WGS) entry which is preliminary data.</text>
</comment>
<feature type="transmembrane region" description="Helical" evidence="8">
    <location>
        <begin position="167"/>
        <end position="187"/>
    </location>
</feature>
<protein>
    <submittedName>
        <fullName evidence="10">ABC transporter permease</fullName>
    </submittedName>
</protein>
<evidence type="ECO:0000256" key="3">
    <source>
        <dbReference type="ARBA" id="ARBA00022448"/>
    </source>
</evidence>
<keyword evidence="5 8" id="KW-0812">Transmembrane</keyword>